<sequence>MFDGVCDMHALQSQFLTMEQEVGAEEQLESRQQYEMMGNGLEGDILCNANFQPHHDLELLDSPRHAASLECVSGQPQAVLPSLGRTNHQLLSSKEEMAKARKRQKTSGFSSPFPQQINGQELQSSAVNTGCHRDRARLSRAHPGLSLAYSSLHEYSRQNLEAPETTGLEYTPKDGFQCSGHAGSSGHRSRVTELYAELVKELELQVTELQRLLASREEITVQQDRKIKRLELENQQLKSQLQNLEEQNDLLSSRSSADKSTCGSLLLDYRHNSVDITENNLQFLKGLVGYLERSTAIPQVNGAQPLVPLHSKREPKYSPPDVQDPPILPSSADVRVSPSLPPSAHVRVSPSLPPPAHVQETTVLPPTAHVREPPHADIREPLILPLVHVRESSPVGMLRVSSVTSGFQYWMNAEDSSGSPAAPNDSSGIWGETIQDTLPDGTPAWASPVEENGRPKLELIPNSGVYITHHQLDDLSQISTDKPKLMTRRLLDYFFSRETLARSSATGQRIAHNNTTMEKPIRLPIAVVNAIKEYVTKACGRGCNFNAVINSKCGTSRRAVKKMSIRIDWMEGGGQRCPTNMLGPKGSLSP</sequence>
<dbReference type="CDD" id="cd14686">
    <property type="entry name" value="bZIP"/>
    <property type="match status" value="1"/>
</dbReference>
<dbReference type="PROSITE" id="PS51457">
    <property type="entry name" value="BEN"/>
    <property type="match status" value="1"/>
</dbReference>
<dbReference type="Proteomes" id="UP000515159">
    <property type="component" value="Chromosome 13"/>
</dbReference>
<keyword evidence="4" id="KW-1185">Reference proteome</keyword>
<dbReference type="InterPro" id="IPR018379">
    <property type="entry name" value="BEN_domain"/>
</dbReference>
<feature type="region of interest" description="Disordered" evidence="2">
    <location>
        <begin position="334"/>
        <end position="354"/>
    </location>
</feature>
<keyword evidence="1" id="KW-0175">Coiled coil</keyword>
<organism evidence="4 7">
    <name type="scientific">Geotrypetes seraphini</name>
    <name type="common">Gaboon caecilian</name>
    <name type="synonym">Caecilia seraphini</name>
    <dbReference type="NCBI Taxonomy" id="260995"/>
    <lineage>
        <taxon>Eukaryota</taxon>
        <taxon>Metazoa</taxon>
        <taxon>Chordata</taxon>
        <taxon>Craniata</taxon>
        <taxon>Vertebrata</taxon>
        <taxon>Euteleostomi</taxon>
        <taxon>Amphibia</taxon>
        <taxon>Gymnophiona</taxon>
        <taxon>Geotrypetes</taxon>
    </lineage>
</organism>
<dbReference type="KEGG" id="gsh:117347141"/>
<dbReference type="AlphaFoldDB" id="A0A6P8PFE9"/>
<dbReference type="OrthoDB" id="10071220at2759"/>
<dbReference type="RefSeq" id="XP_033773468.1">
    <property type="nucleotide sequence ID" value="XM_033917577.1"/>
</dbReference>
<proteinExistence type="predicted"/>
<evidence type="ECO:0000313" key="8">
    <source>
        <dbReference type="RefSeq" id="XP_033773470.1"/>
    </source>
</evidence>
<dbReference type="RefSeq" id="XP_033773467.1">
    <property type="nucleotide sequence ID" value="XM_033917576.1"/>
</dbReference>
<dbReference type="GO" id="GO:0003677">
    <property type="term" value="F:DNA binding"/>
    <property type="evidence" value="ECO:0007669"/>
    <property type="project" value="InterPro"/>
</dbReference>
<evidence type="ECO:0000313" key="7">
    <source>
        <dbReference type="RefSeq" id="XP_033773468.1"/>
    </source>
</evidence>
<dbReference type="RefSeq" id="XP_033773470.1">
    <property type="nucleotide sequence ID" value="XM_033917579.1"/>
</dbReference>
<accession>A0A6P8PFE9</accession>
<feature type="region of interest" description="Disordered" evidence="2">
    <location>
        <begin position="96"/>
        <end position="117"/>
    </location>
</feature>
<dbReference type="SMART" id="SM01025">
    <property type="entry name" value="BEN"/>
    <property type="match status" value="1"/>
</dbReference>
<evidence type="ECO:0000313" key="6">
    <source>
        <dbReference type="RefSeq" id="XP_033773467.1"/>
    </source>
</evidence>
<dbReference type="Pfam" id="PF10523">
    <property type="entry name" value="BEN"/>
    <property type="match status" value="1"/>
</dbReference>
<reference evidence="5 6" key="1">
    <citation type="submission" date="2025-04" db="UniProtKB">
        <authorList>
            <consortium name="RefSeq"/>
        </authorList>
    </citation>
    <scope>IDENTIFICATION</scope>
</reference>
<dbReference type="Gene3D" id="1.10.10.2590">
    <property type="entry name" value="BEN domain"/>
    <property type="match status" value="1"/>
</dbReference>
<feature type="domain" description="BEN" evidence="3">
    <location>
        <begin position="462"/>
        <end position="560"/>
    </location>
</feature>
<dbReference type="GeneID" id="117347141"/>
<dbReference type="RefSeq" id="XP_033773466.1">
    <property type="nucleotide sequence ID" value="XM_033917575.1"/>
</dbReference>
<evidence type="ECO:0000313" key="5">
    <source>
        <dbReference type="RefSeq" id="XP_033773466.1"/>
    </source>
</evidence>
<evidence type="ECO:0000256" key="1">
    <source>
        <dbReference type="SAM" id="Coils"/>
    </source>
</evidence>
<protein>
    <submittedName>
        <fullName evidence="5 6">Uncharacterized protein LOC117347141</fullName>
    </submittedName>
</protein>
<evidence type="ECO:0000259" key="3">
    <source>
        <dbReference type="PROSITE" id="PS51457"/>
    </source>
</evidence>
<gene>
    <name evidence="5 6 7 8" type="primary">LOC117347141</name>
</gene>
<feature type="compositionally biased region" description="Polar residues" evidence="2">
    <location>
        <begin position="106"/>
        <end position="117"/>
    </location>
</feature>
<evidence type="ECO:0000256" key="2">
    <source>
        <dbReference type="SAM" id="MobiDB-lite"/>
    </source>
</evidence>
<feature type="region of interest" description="Disordered" evidence="2">
    <location>
        <begin position="309"/>
        <end position="328"/>
    </location>
</feature>
<feature type="coiled-coil region" evidence="1">
    <location>
        <begin position="199"/>
        <end position="254"/>
    </location>
</feature>
<name>A0A6P8PFE9_GEOSA</name>
<evidence type="ECO:0000313" key="4">
    <source>
        <dbReference type="Proteomes" id="UP000515159"/>
    </source>
</evidence>